<sequence length="477" mass="51838">MTATKDSQVVDSQALPPRPAVQPLRFWEKAGYGVGDIGFNFYWANISAFLLIFYTDVFGISAAAAGTMMLITKIIDAFTDPMMGAIADRTRTRFGKFRPYLLWLALPLAGAGVLTYTTPDLDADGKLIWAYCTYSLLMLIYTGINIPYSALSGVITADSQQRTTLVSFRFIGGFTGGILVTYLTPKLVPWLGQGDDVLGWQLTMGLFGIAAALLFLCTFASTRERIQPVSSAPAPVWQDIRDLAGNKPWLVLFCLALIIMITITMRASSAVYYFKYYLQQPQLIGEFLSSYMLALALGAASTPLLTRFFDKKTLMMGLMGLAGVLSLALYFVPPDNITAVFALNLAIGFVLGPKSPLAFSMYADSADYNEWRTGRRATAMTFSAATFSQKLGGALASACIGWLLALLGYVANTTQNAGSQQGILWLMSVIPGVVALVAAAVMWFYPLTEAQLRQVQAELSARRGLPTVDADDVMSKS</sequence>
<feature type="transmembrane region" description="Helical" evidence="2">
    <location>
        <begin position="423"/>
        <end position="445"/>
    </location>
</feature>
<dbReference type="EMBL" id="JBHLXP010000003">
    <property type="protein sequence ID" value="MFC0049418.1"/>
    <property type="molecule type" value="Genomic_DNA"/>
</dbReference>
<organism evidence="3 4">
    <name type="scientific">Rheinheimera tilapiae</name>
    <dbReference type="NCBI Taxonomy" id="875043"/>
    <lineage>
        <taxon>Bacteria</taxon>
        <taxon>Pseudomonadati</taxon>
        <taxon>Pseudomonadota</taxon>
        <taxon>Gammaproteobacteria</taxon>
        <taxon>Chromatiales</taxon>
        <taxon>Chromatiaceae</taxon>
        <taxon>Rheinheimera</taxon>
    </lineage>
</organism>
<dbReference type="RefSeq" id="WP_377245210.1">
    <property type="nucleotide sequence ID" value="NZ_JBHLXP010000003.1"/>
</dbReference>
<dbReference type="PANTHER" id="PTHR11328:SF24">
    <property type="entry name" value="MAJOR FACILITATOR SUPERFAMILY (MFS) PROFILE DOMAIN-CONTAINING PROTEIN"/>
    <property type="match status" value="1"/>
</dbReference>
<reference evidence="3 4" key="1">
    <citation type="submission" date="2024-09" db="EMBL/GenBank/DDBJ databases">
        <authorList>
            <person name="Sun Q."/>
            <person name="Mori K."/>
        </authorList>
    </citation>
    <scope>NUCLEOTIDE SEQUENCE [LARGE SCALE GENOMIC DNA]</scope>
    <source>
        <strain evidence="3 4">KCTC 23315</strain>
    </source>
</reference>
<keyword evidence="2" id="KW-1133">Transmembrane helix</keyword>
<dbReference type="NCBIfam" id="TIGR00792">
    <property type="entry name" value="gph"/>
    <property type="match status" value="1"/>
</dbReference>
<feature type="transmembrane region" description="Helical" evidence="2">
    <location>
        <begin position="197"/>
        <end position="220"/>
    </location>
</feature>
<feature type="transmembrane region" description="Helical" evidence="2">
    <location>
        <begin position="249"/>
        <end position="267"/>
    </location>
</feature>
<proteinExistence type="inferred from homology"/>
<dbReference type="InterPro" id="IPR036259">
    <property type="entry name" value="MFS_trans_sf"/>
</dbReference>
<feature type="transmembrane region" description="Helical" evidence="2">
    <location>
        <begin position="128"/>
        <end position="151"/>
    </location>
</feature>
<feature type="transmembrane region" description="Helical" evidence="2">
    <location>
        <begin position="287"/>
        <end position="306"/>
    </location>
</feature>
<feature type="transmembrane region" description="Helical" evidence="2">
    <location>
        <begin position="337"/>
        <end position="353"/>
    </location>
</feature>
<feature type="transmembrane region" description="Helical" evidence="2">
    <location>
        <begin position="163"/>
        <end position="185"/>
    </location>
</feature>
<feature type="transmembrane region" description="Helical" evidence="2">
    <location>
        <begin position="99"/>
        <end position="116"/>
    </location>
</feature>
<dbReference type="CDD" id="cd17332">
    <property type="entry name" value="MFS_MelB_like"/>
    <property type="match status" value="1"/>
</dbReference>
<dbReference type="Pfam" id="PF13347">
    <property type="entry name" value="MFS_2"/>
    <property type="match status" value="1"/>
</dbReference>
<gene>
    <name evidence="3" type="ORF">ACFFJP_14065</name>
</gene>
<dbReference type="Gene3D" id="1.20.1250.20">
    <property type="entry name" value="MFS general substrate transporter like domains"/>
    <property type="match status" value="2"/>
</dbReference>
<dbReference type="InterPro" id="IPR039672">
    <property type="entry name" value="MFS_2"/>
</dbReference>
<dbReference type="InterPro" id="IPR001927">
    <property type="entry name" value="Na/Gal_symport"/>
</dbReference>
<feature type="transmembrane region" description="Helical" evidence="2">
    <location>
        <begin position="391"/>
        <end position="411"/>
    </location>
</feature>
<dbReference type="SUPFAM" id="SSF103473">
    <property type="entry name" value="MFS general substrate transporter"/>
    <property type="match status" value="1"/>
</dbReference>
<evidence type="ECO:0000256" key="1">
    <source>
        <dbReference type="ARBA" id="ARBA00009617"/>
    </source>
</evidence>
<name>A0ABV6BIS5_9GAMM</name>
<dbReference type="PANTHER" id="PTHR11328">
    <property type="entry name" value="MAJOR FACILITATOR SUPERFAMILY DOMAIN-CONTAINING PROTEIN"/>
    <property type="match status" value="1"/>
</dbReference>
<protein>
    <submittedName>
        <fullName evidence="3">MFS transporter</fullName>
    </submittedName>
</protein>
<feature type="transmembrane region" description="Helical" evidence="2">
    <location>
        <begin position="313"/>
        <end position="331"/>
    </location>
</feature>
<comment type="similarity">
    <text evidence="1">Belongs to the sodium:galactoside symporter (TC 2.A.2) family.</text>
</comment>
<feature type="transmembrane region" description="Helical" evidence="2">
    <location>
        <begin position="41"/>
        <end position="65"/>
    </location>
</feature>
<keyword evidence="4" id="KW-1185">Reference proteome</keyword>
<keyword evidence="2" id="KW-0472">Membrane</keyword>
<comment type="caution">
    <text evidence="3">The sequence shown here is derived from an EMBL/GenBank/DDBJ whole genome shotgun (WGS) entry which is preliminary data.</text>
</comment>
<evidence type="ECO:0000313" key="4">
    <source>
        <dbReference type="Proteomes" id="UP001589813"/>
    </source>
</evidence>
<evidence type="ECO:0000256" key="2">
    <source>
        <dbReference type="SAM" id="Phobius"/>
    </source>
</evidence>
<dbReference type="Proteomes" id="UP001589813">
    <property type="component" value="Unassembled WGS sequence"/>
</dbReference>
<evidence type="ECO:0000313" key="3">
    <source>
        <dbReference type="EMBL" id="MFC0049418.1"/>
    </source>
</evidence>
<keyword evidence="2" id="KW-0812">Transmembrane</keyword>
<accession>A0ABV6BIS5</accession>